<sequence>EYIPSPDDLCPISKAAIAFQPKEFLHIKDKFNNDWWIGRIVKVDAPLGFIPSPAKLEMI</sequence>
<reference evidence="1" key="1">
    <citation type="submission" date="2021-02" db="EMBL/GenBank/DDBJ databases">
        <authorList>
            <person name="Nowell W R."/>
        </authorList>
    </citation>
    <scope>NUCLEOTIDE SEQUENCE</scope>
</reference>
<comment type="caution">
    <text evidence="1">The sequence shown here is derived from an EMBL/GenBank/DDBJ whole genome shotgun (WGS) entry which is preliminary data.</text>
</comment>
<accession>A0A821JLG3</accession>
<evidence type="ECO:0008006" key="3">
    <source>
        <dbReference type="Google" id="ProtNLM"/>
    </source>
</evidence>
<evidence type="ECO:0000313" key="1">
    <source>
        <dbReference type="EMBL" id="CAF4720694.1"/>
    </source>
</evidence>
<dbReference type="InterPro" id="IPR036028">
    <property type="entry name" value="SH3-like_dom_sf"/>
</dbReference>
<feature type="non-terminal residue" evidence="1">
    <location>
        <position position="1"/>
    </location>
</feature>
<protein>
    <recommendedName>
        <fullName evidence="3">SH3 domain-containing protein</fullName>
    </recommendedName>
</protein>
<organism evidence="1 2">
    <name type="scientific">Rotaria magnacalcarata</name>
    <dbReference type="NCBI Taxonomy" id="392030"/>
    <lineage>
        <taxon>Eukaryota</taxon>
        <taxon>Metazoa</taxon>
        <taxon>Spiralia</taxon>
        <taxon>Gnathifera</taxon>
        <taxon>Rotifera</taxon>
        <taxon>Eurotatoria</taxon>
        <taxon>Bdelloidea</taxon>
        <taxon>Philodinida</taxon>
        <taxon>Philodinidae</taxon>
        <taxon>Rotaria</taxon>
    </lineage>
</organism>
<dbReference type="AlphaFoldDB" id="A0A821JLG3"/>
<dbReference type="EMBL" id="CAJOBG010105611">
    <property type="protein sequence ID" value="CAF4720694.1"/>
    <property type="molecule type" value="Genomic_DNA"/>
</dbReference>
<gene>
    <name evidence="1" type="ORF">OVN521_LOCUS49070</name>
</gene>
<dbReference type="PANTHER" id="PTHR11824">
    <property type="entry name" value="VOLTAGE-DEPENDENT CALCIUM CHANNEL BETA SUBUNIT"/>
    <property type="match status" value="1"/>
</dbReference>
<proteinExistence type="predicted"/>
<name>A0A821JLG3_9BILA</name>
<dbReference type="Proteomes" id="UP000663866">
    <property type="component" value="Unassembled WGS sequence"/>
</dbReference>
<dbReference type="Gene3D" id="2.30.30.40">
    <property type="entry name" value="SH3 Domains"/>
    <property type="match status" value="1"/>
</dbReference>
<evidence type="ECO:0000313" key="2">
    <source>
        <dbReference type="Proteomes" id="UP000663866"/>
    </source>
</evidence>
<feature type="non-terminal residue" evidence="1">
    <location>
        <position position="59"/>
    </location>
</feature>
<keyword evidence="2" id="KW-1185">Reference proteome</keyword>
<dbReference type="SUPFAM" id="SSF50044">
    <property type="entry name" value="SH3-domain"/>
    <property type="match status" value="1"/>
</dbReference>